<evidence type="ECO:0000313" key="2">
    <source>
        <dbReference type="Proteomes" id="UP000185544"/>
    </source>
</evidence>
<organism evidence="1 2">
    <name type="scientific">Pajaroellobacter abortibovis</name>
    <dbReference type="NCBI Taxonomy" id="1882918"/>
    <lineage>
        <taxon>Bacteria</taxon>
        <taxon>Pseudomonadati</taxon>
        <taxon>Myxococcota</taxon>
        <taxon>Polyangia</taxon>
        <taxon>Polyangiales</taxon>
        <taxon>Polyangiaceae</taxon>
    </lineage>
</organism>
<protein>
    <submittedName>
        <fullName evidence="1">Uncharacterized protein</fullName>
    </submittedName>
</protein>
<sequence>MQDAGFFDVLEEVFSPSLSSLELHNLERIRLPGWTSMSPDMACLQVSPSMSISYQAVIFYNVRLALRENRKADVLKFWLLRNSLVDQRITAFEERKFHSIVWVSLGDLDLCQDGFTKDERGGAGLWSLALHDWIVRSMGKEHPPESSSSFGAFGVRRQQWPISLRDILSIQELRSVKFSGISCTLPALLRLCNSQ</sequence>
<evidence type="ECO:0000313" key="1">
    <source>
        <dbReference type="EMBL" id="APS00770.1"/>
    </source>
</evidence>
<proteinExistence type="predicted"/>
<dbReference type="KEGG" id="pabo:BCY86_08840"/>
<gene>
    <name evidence="1" type="ORF">BCY86_08840</name>
</gene>
<dbReference type="Proteomes" id="UP000185544">
    <property type="component" value="Chromosome"/>
</dbReference>
<reference evidence="1 2" key="1">
    <citation type="submission" date="2016-08" db="EMBL/GenBank/DDBJ databases">
        <title>Identification and validation of antigenic proteins from Pajaroellobacter abortibovis using de-novo genome sequence assembly and reverse vaccinology.</title>
        <authorList>
            <person name="Welly B.T."/>
            <person name="Miller M.R."/>
            <person name="Stott J.L."/>
            <person name="Blanchard M.T."/>
            <person name="Islas-Trejo A.D."/>
            <person name="O'Rourke S.M."/>
            <person name="Young A.E."/>
            <person name="Medrano J.F."/>
            <person name="Van Eenennaam A.L."/>
        </authorList>
    </citation>
    <scope>NUCLEOTIDE SEQUENCE [LARGE SCALE GENOMIC DNA]</scope>
    <source>
        <strain evidence="1 2">BTF92-0548A/99-0131</strain>
    </source>
</reference>
<accession>A0A1L6MZ47</accession>
<dbReference type="EMBL" id="CP016908">
    <property type="protein sequence ID" value="APS00770.1"/>
    <property type="molecule type" value="Genomic_DNA"/>
</dbReference>
<dbReference type="AlphaFoldDB" id="A0A1L6MZ47"/>
<keyword evidence="2" id="KW-1185">Reference proteome</keyword>
<name>A0A1L6MZ47_9BACT</name>